<dbReference type="InterPro" id="IPR042099">
    <property type="entry name" value="ANL_N_sf"/>
</dbReference>
<dbReference type="InterPro" id="IPR045851">
    <property type="entry name" value="AMP-bd_C_sf"/>
</dbReference>
<proteinExistence type="predicted"/>
<gene>
    <name evidence="4" type="ORF">FHR34_007304</name>
</gene>
<dbReference type="InterPro" id="IPR050237">
    <property type="entry name" value="ATP-dep_AMP-bd_enzyme"/>
</dbReference>
<dbReference type="EMBL" id="JACHJV010000002">
    <property type="protein sequence ID" value="MBB4928209.1"/>
    <property type="molecule type" value="Genomic_DNA"/>
</dbReference>
<evidence type="ECO:0000259" key="3">
    <source>
        <dbReference type="Pfam" id="PF13193"/>
    </source>
</evidence>
<evidence type="ECO:0000313" key="4">
    <source>
        <dbReference type="EMBL" id="MBB4928209.1"/>
    </source>
</evidence>
<protein>
    <submittedName>
        <fullName evidence="4">Acyl-CoA synthetase (AMP-forming)/AMP-acid ligase II</fullName>
    </submittedName>
</protein>
<keyword evidence="5" id="KW-1185">Reference proteome</keyword>
<comment type="caution">
    <text evidence="4">The sequence shown here is derived from an EMBL/GenBank/DDBJ whole genome shotgun (WGS) entry which is preliminary data.</text>
</comment>
<dbReference type="InterPro" id="IPR025110">
    <property type="entry name" value="AMP-bd_C"/>
</dbReference>
<sequence length="230" mass="24910">MYGQHEAGIVSVLGPQDHDPEHPERLRTAGRVLPDIDVAIRDEAGRDLPHGEVGEVCVRSTTLMHGYWKQPELTAEVLRDGWLHTGDIGRLDSDGYLTVVDRLKDMVSAAGGHRVFTTAVEDVLNSHPMVAGSAVFGVQDADRAEHVHAAIVTVPGTRITPDELRALVRERRGQGDVPSHITFLDALPLTDAGKPDKKLLRSQARHGCLPETTHPETIPASGCPTTSRNG</sequence>
<evidence type="ECO:0000313" key="5">
    <source>
        <dbReference type="Proteomes" id="UP000540506"/>
    </source>
</evidence>
<dbReference type="PANTHER" id="PTHR43767">
    <property type="entry name" value="LONG-CHAIN-FATTY-ACID--COA LIGASE"/>
    <property type="match status" value="1"/>
</dbReference>
<feature type="region of interest" description="Disordered" evidence="1">
    <location>
        <begin position="206"/>
        <end position="230"/>
    </location>
</feature>
<dbReference type="Pfam" id="PF00501">
    <property type="entry name" value="AMP-binding"/>
    <property type="match status" value="1"/>
</dbReference>
<organism evidence="4 5">
    <name type="scientific">Kitasatospora kifunensis</name>
    <name type="common">Streptomyces kifunensis</name>
    <dbReference type="NCBI Taxonomy" id="58351"/>
    <lineage>
        <taxon>Bacteria</taxon>
        <taxon>Bacillati</taxon>
        <taxon>Actinomycetota</taxon>
        <taxon>Actinomycetes</taxon>
        <taxon>Kitasatosporales</taxon>
        <taxon>Streptomycetaceae</taxon>
        <taxon>Kitasatospora</taxon>
    </lineage>
</organism>
<keyword evidence="4" id="KW-0436">Ligase</keyword>
<dbReference type="AlphaFoldDB" id="A0A7W7RA79"/>
<evidence type="ECO:0000256" key="1">
    <source>
        <dbReference type="SAM" id="MobiDB-lite"/>
    </source>
</evidence>
<dbReference type="Proteomes" id="UP000540506">
    <property type="component" value="Unassembled WGS sequence"/>
</dbReference>
<dbReference type="InterPro" id="IPR000873">
    <property type="entry name" value="AMP-dep_synth/lig_dom"/>
</dbReference>
<dbReference type="CDD" id="cd04433">
    <property type="entry name" value="AFD_class_I"/>
    <property type="match status" value="1"/>
</dbReference>
<accession>A0A7W7RA79</accession>
<evidence type="ECO:0000259" key="2">
    <source>
        <dbReference type="Pfam" id="PF00501"/>
    </source>
</evidence>
<dbReference type="GO" id="GO:0016877">
    <property type="term" value="F:ligase activity, forming carbon-sulfur bonds"/>
    <property type="evidence" value="ECO:0007669"/>
    <property type="project" value="UniProtKB-ARBA"/>
</dbReference>
<dbReference type="Gene3D" id="3.30.300.30">
    <property type="match status" value="1"/>
</dbReference>
<feature type="domain" description="AMP-binding enzyme C-terminal" evidence="3">
    <location>
        <begin position="120"/>
        <end position="194"/>
    </location>
</feature>
<feature type="domain" description="AMP-dependent synthetase/ligase" evidence="2">
    <location>
        <begin position="1"/>
        <end position="68"/>
    </location>
</feature>
<dbReference type="SUPFAM" id="SSF56801">
    <property type="entry name" value="Acetyl-CoA synthetase-like"/>
    <property type="match status" value="1"/>
</dbReference>
<dbReference type="Gene3D" id="3.40.50.12780">
    <property type="entry name" value="N-terminal domain of ligase-like"/>
    <property type="match status" value="1"/>
</dbReference>
<dbReference type="Pfam" id="PF13193">
    <property type="entry name" value="AMP-binding_C"/>
    <property type="match status" value="1"/>
</dbReference>
<reference evidence="4 5" key="1">
    <citation type="submission" date="2020-08" db="EMBL/GenBank/DDBJ databases">
        <title>Sequencing the genomes of 1000 actinobacteria strains.</title>
        <authorList>
            <person name="Klenk H.-P."/>
        </authorList>
    </citation>
    <scope>NUCLEOTIDE SEQUENCE [LARGE SCALE GENOMIC DNA]</scope>
    <source>
        <strain evidence="4 5">DSM 41654</strain>
    </source>
</reference>
<name>A0A7W7RA79_KITKI</name>
<dbReference type="PANTHER" id="PTHR43767:SF7">
    <property type="entry name" value="MEDIUM_LONG-CHAIN-FATTY-ACID--COA LIGASE FADD8"/>
    <property type="match status" value="1"/>
</dbReference>